<keyword evidence="1" id="KW-0812">Transmembrane</keyword>
<dbReference type="EMBL" id="KZ110602">
    <property type="protein sequence ID" value="OSX59152.1"/>
    <property type="molecule type" value="Genomic_DNA"/>
</dbReference>
<dbReference type="GeneID" id="36333979"/>
<evidence type="ECO:0000256" key="2">
    <source>
        <dbReference type="SAM" id="SignalP"/>
    </source>
</evidence>
<keyword evidence="2" id="KW-0732">Signal</keyword>
<gene>
    <name evidence="3" type="ORF">POSPLADRAFT_1183813</name>
</gene>
<evidence type="ECO:0008006" key="5">
    <source>
        <dbReference type="Google" id="ProtNLM"/>
    </source>
</evidence>
<protein>
    <recommendedName>
        <fullName evidence="5">Transmembrane protein</fullName>
    </recommendedName>
</protein>
<dbReference type="RefSeq" id="XP_024335946.1">
    <property type="nucleotide sequence ID" value="XM_024489030.1"/>
</dbReference>
<keyword evidence="1" id="KW-0472">Membrane</keyword>
<organism evidence="3 4">
    <name type="scientific">Postia placenta MAD-698-R-SB12</name>
    <dbReference type="NCBI Taxonomy" id="670580"/>
    <lineage>
        <taxon>Eukaryota</taxon>
        <taxon>Fungi</taxon>
        <taxon>Dikarya</taxon>
        <taxon>Basidiomycota</taxon>
        <taxon>Agaricomycotina</taxon>
        <taxon>Agaricomycetes</taxon>
        <taxon>Polyporales</taxon>
        <taxon>Adustoporiaceae</taxon>
        <taxon>Rhodonia</taxon>
    </lineage>
</organism>
<name>A0A1X6MSG2_9APHY</name>
<dbReference type="Proteomes" id="UP000194127">
    <property type="component" value="Unassembled WGS sequence"/>
</dbReference>
<dbReference type="OrthoDB" id="3258719at2759"/>
<feature type="transmembrane region" description="Helical" evidence="1">
    <location>
        <begin position="189"/>
        <end position="211"/>
    </location>
</feature>
<proteinExistence type="predicted"/>
<evidence type="ECO:0000313" key="3">
    <source>
        <dbReference type="EMBL" id="OSX59152.1"/>
    </source>
</evidence>
<evidence type="ECO:0000313" key="4">
    <source>
        <dbReference type="Proteomes" id="UP000194127"/>
    </source>
</evidence>
<dbReference type="AlphaFoldDB" id="A0A1X6MSG2"/>
<sequence>MRCCPSAAGRAFTLFTLAILSAQSFTLVYAQSSSSVSAPPISIPSATPPIAPTDSASASVPHQRAPLGHPGPVFFCNTVNHPGCHLVQCGALLRTVLCALRRVVVLRCTVVVLCDTLFDFCKQLVCGRHLVLGPTFDSTLIATSINAPVPYAPPVTSTSYYDPLGPSSSDSGISTVSGVVGADFFANKAAVAGVFTVLGLLGVGAVLAVVLRIVRRRNRQYDDEDTTYFGGGMNGGEKFNDSGNNADDNASINELVTSAGPGSYPDRASHYGMPAFADDAQPRDSIVEYAKGTAYAAARAQAGPYQYSAQGGAYGGDFTNAHYQAPATAEYGAYPVAADPYSIARAAAGQHGQHPYAHPGDTYLVDAH</sequence>
<accession>A0A1X6MSG2</accession>
<keyword evidence="1" id="KW-1133">Transmembrane helix</keyword>
<feature type="signal peptide" evidence="2">
    <location>
        <begin position="1"/>
        <end position="30"/>
    </location>
</feature>
<evidence type="ECO:0000256" key="1">
    <source>
        <dbReference type="SAM" id="Phobius"/>
    </source>
</evidence>
<keyword evidence="4" id="KW-1185">Reference proteome</keyword>
<reference evidence="3 4" key="1">
    <citation type="submission" date="2017-04" db="EMBL/GenBank/DDBJ databases">
        <title>Genome Sequence of the Model Brown-Rot Fungus Postia placenta SB12.</title>
        <authorList>
            <consortium name="DOE Joint Genome Institute"/>
            <person name="Gaskell J."/>
            <person name="Kersten P."/>
            <person name="Larrondo L.F."/>
            <person name="Canessa P."/>
            <person name="Martinez D."/>
            <person name="Hibbett D."/>
            <person name="Schmoll M."/>
            <person name="Kubicek C.P."/>
            <person name="Martinez A.T."/>
            <person name="Yadav J."/>
            <person name="Master E."/>
            <person name="Magnuson J.K."/>
            <person name="James T."/>
            <person name="Yaver D."/>
            <person name="Berka R."/>
            <person name="Labutti K."/>
            <person name="Lipzen A."/>
            <person name="Aerts A."/>
            <person name="Barry K."/>
            <person name="Henrissat B."/>
            <person name="Blanchette R."/>
            <person name="Grigoriev I."/>
            <person name="Cullen D."/>
        </authorList>
    </citation>
    <scope>NUCLEOTIDE SEQUENCE [LARGE SCALE GENOMIC DNA]</scope>
    <source>
        <strain evidence="3 4">MAD-698-R-SB12</strain>
    </source>
</reference>
<feature type="chain" id="PRO_5010889670" description="Transmembrane protein" evidence="2">
    <location>
        <begin position="31"/>
        <end position="368"/>
    </location>
</feature>